<dbReference type="Gene3D" id="3.40.970.30">
    <property type="entry name" value="yp_829618.1 like domains"/>
    <property type="match status" value="1"/>
</dbReference>
<keyword evidence="2" id="KW-1185">Reference proteome</keyword>
<organism evidence="1 2">
    <name type="scientific">Aureispira anguillae</name>
    <dbReference type="NCBI Taxonomy" id="2864201"/>
    <lineage>
        <taxon>Bacteria</taxon>
        <taxon>Pseudomonadati</taxon>
        <taxon>Bacteroidota</taxon>
        <taxon>Saprospiria</taxon>
        <taxon>Saprospirales</taxon>
        <taxon>Saprospiraceae</taxon>
        <taxon>Aureispira</taxon>
    </lineage>
</organism>
<name>A0A916DTJ1_9BACT</name>
<accession>A0A916DTJ1</accession>
<gene>
    <name evidence="1" type="ORF">AsAng_0025460</name>
</gene>
<dbReference type="EMBL" id="AP026867">
    <property type="protein sequence ID" value="BDS11832.1"/>
    <property type="molecule type" value="Genomic_DNA"/>
</dbReference>
<protein>
    <submittedName>
        <fullName evidence="1">Uncharacterized protein</fullName>
    </submittedName>
</protein>
<dbReference type="RefSeq" id="WP_264792972.1">
    <property type="nucleotide sequence ID" value="NZ_AP026867.1"/>
</dbReference>
<dbReference type="AlphaFoldDB" id="A0A916DTJ1"/>
<dbReference type="Proteomes" id="UP001060919">
    <property type="component" value="Chromosome"/>
</dbReference>
<evidence type="ECO:0000313" key="1">
    <source>
        <dbReference type="EMBL" id="BDS11832.1"/>
    </source>
</evidence>
<proteinExistence type="predicted"/>
<dbReference type="KEGG" id="aup:AsAng_0025460"/>
<evidence type="ECO:0000313" key="2">
    <source>
        <dbReference type="Proteomes" id="UP001060919"/>
    </source>
</evidence>
<reference evidence="1" key="1">
    <citation type="submission" date="2022-09" db="EMBL/GenBank/DDBJ databases">
        <title>Aureispira anguillicida sp. nov., isolated from Leptocephalus of Japanese eel Anguilla japonica.</title>
        <authorList>
            <person name="Yuasa K."/>
            <person name="Mekata T."/>
            <person name="Ikunari K."/>
        </authorList>
    </citation>
    <scope>NUCLEOTIDE SEQUENCE</scope>
    <source>
        <strain evidence="1">EL160426</strain>
    </source>
</reference>
<sequence length="136" mass="15060">MQYKTRALTIIVRPDDIIELVTNPEWKQPDTVEIAQENVAMIKKAVAGKTRAMLSYMPSTYMSKDVLECYNKAEIGEVASALLTTSFGSKVVGNVYLKLTGKSAKSSEVKGQAPVKIFTKKEDAVEWLLEQIASSR</sequence>